<organism evidence="1 2">
    <name type="scientific">Rhodococcus opacus</name>
    <name type="common">Nocardia opaca</name>
    <dbReference type="NCBI Taxonomy" id="37919"/>
    <lineage>
        <taxon>Bacteria</taxon>
        <taxon>Bacillati</taxon>
        <taxon>Actinomycetota</taxon>
        <taxon>Actinomycetes</taxon>
        <taxon>Mycobacteriales</taxon>
        <taxon>Nocardiaceae</taxon>
        <taxon>Rhodococcus</taxon>
    </lineage>
</organism>
<dbReference type="AlphaFoldDB" id="A0A2S8J7D5"/>
<dbReference type="EMBL" id="PUIO01000025">
    <property type="protein sequence ID" value="PQP22990.1"/>
    <property type="molecule type" value="Genomic_DNA"/>
</dbReference>
<proteinExistence type="predicted"/>
<name>A0A2S8J7D5_RHOOP</name>
<dbReference type="GO" id="GO:0016491">
    <property type="term" value="F:oxidoreductase activity"/>
    <property type="evidence" value="ECO:0007669"/>
    <property type="project" value="InterPro"/>
</dbReference>
<sequence>MESRSTKGSAMSQRSHTIGREEVAGRLLAGSVKRSYAPVVDIDWDAPLEDGKYFLPPQVLSLWGTEMWDRMSEAQRIELSRQESANILSVGIWFENILNQALLRALLHNDPSSLHTRYMLTEMGDECRHMTMFGRAIEQMGAKPFQLRWYQAVVVNVLPKTFRGTMLWVAALIGEEIFDATQRRVLEDPQLQPMISRLMRIHVTEESRHIRFAREGVRRRVAEGHRIDRLWVGTLQGIGGPLFQRLFTNPAMYERAGLDPKEARRQALANPNFRENQRRGFESLAAFLEENGLMRATSRALWRRGGFL</sequence>
<gene>
    <name evidence="1" type="ORF">C5613_21230</name>
</gene>
<reference evidence="2" key="1">
    <citation type="submission" date="2018-02" db="EMBL/GenBank/DDBJ databases">
        <title>Draft genome sequencing of Rhodococcus opacus KU647198.</title>
        <authorList>
            <person name="Zheng B.-X."/>
        </authorList>
    </citation>
    <scope>NUCLEOTIDE SEQUENCE [LARGE SCALE GENOMIC DNA]</scope>
    <source>
        <strain evidence="2">04-OD7</strain>
    </source>
</reference>
<protein>
    <submittedName>
        <fullName evidence="1">Aminobenzoate oxygenase</fullName>
    </submittedName>
</protein>
<dbReference type="Proteomes" id="UP000239290">
    <property type="component" value="Unassembled WGS sequence"/>
</dbReference>
<dbReference type="InterPro" id="IPR025859">
    <property type="entry name" value="AurF/CmlI"/>
</dbReference>
<dbReference type="Pfam" id="PF11583">
    <property type="entry name" value="AurF"/>
    <property type="match status" value="1"/>
</dbReference>
<dbReference type="RefSeq" id="WP_105417310.1">
    <property type="nucleotide sequence ID" value="NZ_PUIO01000025.1"/>
</dbReference>
<dbReference type="SUPFAM" id="SSF47240">
    <property type="entry name" value="Ferritin-like"/>
    <property type="match status" value="1"/>
</dbReference>
<dbReference type="Gene3D" id="1.10.620.20">
    <property type="entry name" value="Ribonucleotide Reductase, subunit A"/>
    <property type="match status" value="1"/>
</dbReference>
<dbReference type="InterPro" id="IPR009078">
    <property type="entry name" value="Ferritin-like_SF"/>
</dbReference>
<comment type="caution">
    <text evidence="1">The sequence shown here is derived from an EMBL/GenBank/DDBJ whole genome shotgun (WGS) entry which is preliminary data.</text>
</comment>
<accession>A0A2S8J7D5</accession>
<evidence type="ECO:0000313" key="1">
    <source>
        <dbReference type="EMBL" id="PQP22990.1"/>
    </source>
</evidence>
<dbReference type="InterPro" id="IPR012348">
    <property type="entry name" value="RNR-like"/>
</dbReference>
<evidence type="ECO:0000313" key="2">
    <source>
        <dbReference type="Proteomes" id="UP000239290"/>
    </source>
</evidence>